<comment type="caution">
    <text evidence="3">The sequence shown here is derived from an EMBL/GenBank/DDBJ whole genome shotgun (WGS) entry which is preliminary data.</text>
</comment>
<evidence type="ECO:0000259" key="2">
    <source>
        <dbReference type="Pfam" id="PF00031"/>
    </source>
</evidence>
<name>A0A6A5BYX9_NAEFO</name>
<evidence type="ECO:0000256" key="1">
    <source>
        <dbReference type="SAM" id="SignalP"/>
    </source>
</evidence>
<dbReference type="InterPro" id="IPR000010">
    <property type="entry name" value="Cystatin_dom"/>
</dbReference>
<organism evidence="3 4">
    <name type="scientific">Naegleria fowleri</name>
    <name type="common">Brain eating amoeba</name>
    <dbReference type="NCBI Taxonomy" id="5763"/>
    <lineage>
        <taxon>Eukaryota</taxon>
        <taxon>Discoba</taxon>
        <taxon>Heterolobosea</taxon>
        <taxon>Tetramitia</taxon>
        <taxon>Eutetramitia</taxon>
        <taxon>Vahlkampfiidae</taxon>
        <taxon>Naegleria</taxon>
    </lineage>
</organism>
<dbReference type="GO" id="GO:0004869">
    <property type="term" value="F:cysteine-type endopeptidase inhibitor activity"/>
    <property type="evidence" value="ECO:0007669"/>
    <property type="project" value="InterPro"/>
</dbReference>
<feature type="domain" description="Cystatin" evidence="2">
    <location>
        <begin position="54"/>
        <end position="104"/>
    </location>
</feature>
<dbReference type="GeneID" id="68117623"/>
<dbReference type="AlphaFoldDB" id="A0A6A5BYX9"/>
<dbReference type="Pfam" id="PF00031">
    <property type="entry name" value="Cystatin"/>
    <property type="match status" value="1"/>
</dbReference>
<accession>A0A6A5BYX9</accession>
<evidence type="ECO:0000313" key="3">
    <source>
        <dbReference type="EMBL" id="KAF0983343.1"/>
    </source>
</evidence>
<dbReference type="SUPFAM" id="SSF54403">
    <property type="entry name" value="Cystatin/monellin"/>
    <property type="match status" value="1"/>
</dbReference>
<dbReference type="RefSeq" id="XP_044568056.1">
    <property type="nucleotide sequence ID" value="XM_044700703.1"/>
</dbReference>
<proteinExistence type="predicted"/>
<sequence length="124" mass="13774">MKKIILVALFLIVGLLFLANQSPSEARVVPGGKSLERNKQTIKALGEFLNSKLSTTDYASYSVEKVIAVERQVVAGVNYFVRAKIQAHGSQHAKIIEAKIFEPLPYMIKQGAEPYKLVSVSERR</sequence>
<keyword evidence="4" id="KW-1185">Reference proteome</keyword>
<feature type="signal peptide" evidence="1">
    <location>
        <begin position="1"/>
        <end position="26"/>
    </location>
</feature>
<gene>
    <name evidence="3" type="ORF">FDP41_010408</name>
</gene>
<dbReference type="VEuPathDB" id="AmoebaDB:NF0067710"/>
<dbReference type="PROSITE" id="PS00287">
    <property type="entry name" value="CYSTATIN"/>
    <property type="match status" value="1"/>
</dbReference>
<dbReference type="InterPro" id="IPR046350">
    <property type="entry name" value="Cystatin_sf"/>
</dbReference>
<feature type="chain" id="PRO_5025379888" description="Cystatin domain-containing protein" evidence="1">
    <location>
        <begin position="27"/>
        <end position="124"/>
    </location>
</feature>
<reference evidence="3 4" key="1">
    <citation type="journal article" date="2019" name="Sci. Rep.">
        <title>Nanopore sequencing improves the draft genome of the human pathogenic amoeba Naegleria fowleri.</title>
        <authorList>
            <person name="Liechti N."/>
            <person name="Schurch N."/>
            <person name="Bruggmann R."/>
            <person name="Wittwer M."/>
        </authorList>
    </citation>
    <scope>NUCLEOTIDE SEQUENCE [LARGE SCALE GENOMIC DNA]</scope>
    <source>
        <strain evidence="3 4">ATCC 30894</strain>
    </source>
</reference>
<dbReference type="OrthoDB" id="30696at2759"/>
<dbReference type="VEuPathDB" id="AmoebaDB:NfTy_011930"/>
<evidence type="ECO:0000313" key="4">
    <source>
        <dbReference type="Proteomes" id="UP000444721"/>
    </source>
</evidence>
<protein>
    <recommendedName>
        <fullName evidence="2">Cystatin domain-containing protein</fullName>
    </recommendedName>
</protein>
<dbReference type="VEuPathDB" id="AmoebaDB:FDP41_010408"/>
<dbReference type="InterPro" id="IPR018073">
    <property type="entry name" value="Prot_inh_cystat_CS"/>
</dbReference>
<dbReference type="Gene3D" id="3.10.450.10">
    <property type="match status" value="1"/>
</dbReference>
<keyword evidence="1" id="KW-0732">Signal</keyword>
<dbReference type="EMBL" id="VFQX01000006">
    <property type="protein sequence ID" value="KAF0983343.1"/>
    <property type="molecule type" value="Genomic_DNA"/>
</dbReference>
<dbReference type="Proteomes" id="UP000444721">
    <property type="component" value="Unassembled WGS sequence"/>
</dbReference>